<keyword evidence="1" id="KW-0732">Signal</keyword>
<dbReference type="VEuPathDB" id="FungiDB:PV07_06653"/>
<protein>
    <submittedName>
        <fullName evidence="2">Uncharacterized protein</fullName>
    </submittedName>
</protein>
<dbReference type="EMBL" id="KN847043">
    <property type="protein sequence ID" value="KIW26851.1"/>
    <property type="molecule type" value="Genomic_DNA"/>
</dbReference>
<name>A0A0D1ZG63_9EURO</name>
<evidence type="ECO:0000313" key="2">
    <source>
        <dbReference type="EMBL" id="KIW26851.1"/>
    </source>
</evidence>
<dbReference type="HOGENOM" id="CLU_2026757_0_0_1"/>
<feature type="chain" id="PRO_5002252780" evidence="1">
    <location>
        <begin position="20"/>
        <end position="119"/>
    </location>
</feature>
<keyword evidence="3" id="KW-1185">Reference proteome</keyword>
<gene>
    <name evidence="2" type="ORF">PV07_06653</name>
</gene>
<evidence type="ECO:0000313" key="3">
    <source>
        <dbReference type="Proteomes" id="UP000054466"/>
    </source>
</evidence>
<dbReference type="OrthoDB" id="4146045at2759"/>
<feature type="signal peptide" evidence="1">
    <location>
        <begin position="1"/>
        <end position="19"/>
    </location>
</feature>
<evidence type="ECO:0000256" key="1">
    <source>
        <dbReference type="SAM" id="SignalP"/>
    </source>
</evidence>
<proteinExistence type="predicted"/>
<dbReference type="RefSeq" id="XP_016247067.1">
    <property type="nucleotide sequence ID" value="XM_016393648.1"/>
</dbReference>
<reference evidence="2 3" key="1">
    <citation type="submission" date="2015-01" db="EMBL/GenBank/DDBJ databases">
        <title>The Genome Sequence of Cladophialophora immunda CBS83496.</title>
        <authorList>
            <consortium name="The Broad Institute Genomics Platform"/>
            <person name="Cuomo C."/>
            <person name="de Hoog S."/>
            <person name="Gorbushina A."/>
            <person name="Stielow B."/>
            <person name="Teixiera M."/>
            <person name="Abouelleil A."/>
            <person name="Chapman S.B."/>
            <person name="Priest M."/>
            <person name="Young S.K."/>
            <person name="Wortman J."/>
            <person name="Nusbaum C."/>
            <person name="Birren B."/>
        </authorList>
    </citation>
    <scope>NUCLEOTIDE SEQUENCE [LARGE SCALE GENOMIC DNA]</scope>
    <source>
        <strain evidence="2 3">CBS 83496</strain>
    </source>
</reference>
<dbReference type="AlphaFoldDB" id="A0A0D1ZG63"/>
<organism evidence="2 3">
    <name type="scientific">Cladophialophora immunda</name>
    <dbReference type="NCBI Taxonomy" id="569365"/>
    <lineage>
        <taxon>Eukaryota</taxon>
        <taxon>Fungi</taxon>
        <taxon>Dikarya</taxon>
        <taxon>Ascomycota</taxon>
        <taxon>Pezizomycotina</taxon>
        <taxon>Eurotiomycetes</taxon>
        <taxon>Chaetothyriomycetidae</taxon>
        <taxon>Chaetothyriales</taxon>
        <taxon>Herpotrichiellaceae</taxon>
        <taxon>Cladophialophora</taxon>
    </lineage>
</organism>
<dbReference type="Proteomes" id="UP000054466">
    <property type="component" value="Unassembled WGS sequence"/>
</dbReference>
<dbReference type="GeneID" id="27345847"/>
<accession>A0A0D1ZG63</accession>
<sequence>MKGTTLLTFLAFLFAFVSAGNDHDADDFCIATCQTIKGGSMKISSPTCPGVTGEYCEDYCNCSGEGVMTCSNKGVKCSQDAVTKTCEQGLAKQWECWCQDMSYFSDGWGPGKGETCAAN</sequence>